<accession>A0ACC6SXB4</accession>
<gene>
    <name evidence="1" type="ORF">NKI81_09115</name>
</gene>
<proteinExistence type="predicted"/>
<name>A0ACC6SXB4_9HYPH</name>
<evidence type="ECO:0000313" key="2">
    <source>
        <dbReference type="Proteomes" id="UP001480082"/>
    </source>
</evidence>
<dbReference type="EMBL" id="JAMYRI010000004">
    <property type="protein sequence ID" value="MER9284115.1"/>
    <property type="molecule type" value="Genomic_DNA"/>
</dbReference>
<organism evidence="1 2">
    <name type="scientific">Mesorhizobium australicum</name>
    <dbReference type="NCBI Taxonomy" id="536018"/>
    <lineage>
        <taxon>Bacteria</taxon>
        <taxon>Pseudomonadati</taxon>
        <taxon>Pseudomonadota</taxon>
        <taxon>Alphaproteobacteria</taxon>
        <taxon>Hyphomicrobiales</taxon>
        <taxon>Phyllobacteriaceae</taxon>
        <taxon>Mesorhizobium</taxon>
    </lineage>
</organism>
<evidence type="ECO:0000313" key="1">
    <source>
        <dbReference type="EMBL" id="MER9284115.1"/>
    </source>
</evidence>
<keyword evidence="2" id="KW-1185">Reference proteome</keyword>
<sequence length="292" mass="30532">MSQAIGKISTPRTVVVVGATNEVGKAVAQVLTGRGHIVRGVARSLGVALDDSDALASAFSGADSAYVMIPFDITAPDLHRFEDEVGARLAAAIAKSGVRRVVLLSGLNAHLRMGTSLGAALMEERLAALGLHELVFLRASFFMENFAKGMGFVQQAASGIFMTPFRGDPPMPLIAASDVGQRAAALLDATRFPSERIIELHGGGHYALEQATAILGSAMGRQVAYKAAPFTEARAGMIASGLSPSFADALGETAASFNKGERWALEAPSIRNATPTTFESWAQAFARSQNAA</sequence>
<comment type="caution">
    <text evidence="1">The sequence shown here is derived from an EMBL/GenBank/DDBJ whole genome shotgun (WGS) entry which is preliminary data.</text>
</comment>
<reference evidence="1 2" key="1">
    <citation type="journal article" date="2024" name="Proc. Natl. Acad. Sci. U.S.A.">
        <title>The evolutionary genomics of adaptation to stress in wild rhizobium bacteria.</title>
        <authorList>
            <person name="Kehlet-Delgado H."/>
            <person name="Montoya A.P."/>
            <person name="Jensen K.T."/>
            <person name="Wendlandt C.E."/>
            <person name="Dexheimer C."/>
            <person name="Roberts M."/>
            <person name="Torres Martinez L."/>
            <person name="Friesen M.L."/>
            <person name="Griffitts J.S."/>
            <person name="Porter S.S."/>
        </authorList>
    </citation>
    <scope>NUCLEOTIDE SEQUENCE [LARGE SCALE GENOMIC DNA]</scope>
    <source>
        <strain evidence="1 2">M0468</strain>
    </source>
</reference>
<protein>
    <submittedName>
        <fullName evidence="1">NmrA family NAD(P)-binding protein</fullName>
    </submittedName>
</protein>
<dbReference type="Proteomes" id="UP001480082">
    <property type="component" value="Unassembled WGS sequence"/>
</dbReference>